<accession>A0AAC9N7E1</accession>
<reference evidence="1 2" key="1">
    <citation type="submission" date="2016-10" db="EMBL/GenBank/DDBJ databases">
        <title>Flavobacterium gilvum sp. nov., isolated from stream water.</title>
        <authorList>
            <person name="Shin S.-K."/>
            <person name="Cho Y.-J."/>
            <person name="Yi H."/>
        </authorList>
    </citation>
    <scope>NUCLEOTIDE SEQUENCE [LARGE SCALE GENOMIC DNA]</scope>
    <source>
        <strain evidence="1 2">EM1308</strain>
    </source>
</reference>
<sequence length="122" mass="13827">MRKIKLIMILLWGVFITCILSAFVVSCESNTYDEISKKTANPTYEADVEHIIHHNCLSCHYGTYQYPNLETYDGVKNACININLVCRIEGENCGIRMPQGGKLPQSDIDLIKLWVANGFVEK</sequence>
<evidence type="ECO:0000313" key="2">
    <source>
        <dbReference type="Proteomes" id="UP000175968"/>
    </source>
</evidence>
<protein>
    <recommendedName>
        <fullName evidence="3">Cytochrome c domain-containing protein</fullName>
    </recommendedName>
</protein>
<evidence type="ECO:0000313" key="1">
    <source>
        <dbReference type="EMBL" id="AOW10799.1"/>
    </source>
</evidence>
<dbReference type="Proteomes" id="UP000175968">
    <property type="component" value="Chromosome"/>
</dbReference>
<dbReference type="PROSITE" id="PS51257">
    <property type="entry name" value="PROKAR_LIPOPROTEIN"/>
    <property type="match status" value="1"/>
</dbReference>
<organism evidence="1 2">
    <name type="scientific">Flavobacterium gilvum</name>
    <dbReference type="NCBI Taxonomy" id="1492737"/>
    <lineage>
        <taxon>Bacteria</taxon>
        <taxon>Pseudomonadati</taxon>
        <taxon>Bacteroidota</taxon>
        <taxon>Flavobacteriia</taxon>
        <taxon>Flavobacteriales</taxon>
        <taxon>Flavobacteriaceae</taxon>
        <taxon>Flavobacterium</taxon>
    </lineage>
</organism>
<dbReference type="AlphaFoldDB" id="A0AAC9N7E1"/>
<name>A0AAC9N7E1_9FLAO</name>
<evidence type="ECO:0008006" key="3">
    <source>
        <dbReference type="Google" id="ProtNLM"/>
    </source>
</evidence>
<proteinExistence type="predicted"/>
<gene>
    <name evidence="1" type="ORF">EM308_15605</name>
</gene>
<dbReference type="KEGG" id="fgl:EM308_15605"/>
<dbReference type="EMBL" id="CP017479">
    <property type="protein sequence ID" value="AOW10799.1"/>
    <property type="molecule type" value="Genomic_DNA"/>
</dbReference>
<keyword evidence="2" id="KW-1185">Reference proteome</keyword>